<dbReference type="AlphaFoldDB" id="A0A3S5AYK1"/>
<feature type="compositionally biased region" description="Polar residues" evidence="1">
    <location>
        <begin position="146"/>
        <end position="157"/>
    </location>
</feature>
<dbReference type="EMBL" id="CAAALY010266999">
    <property type="protein sequence ID" value="VEL40910.1"/>
    <property type="molecule type" value="Genomic_DNA"/>
</dbReference>
<evidence type="ECO:0000313" key="2">
    <source>
        <dbReference type="EMBL" id="VEL40910.1"/>
    </source>
</evidence>
<feature type="region of interest" description="Disordered" evidence="1">
    <location>
        <begin position="136"/>
        <end position="157"/>
    </location>
</feature>
<protein>
    <submittedName>
        <fullName evidence="2">Uncharacterized protein</fullName>
    </submittedName>
</protein>
<proteinExistence type="predicted"/>
<dbReference type="Proteomes" id="UP000784294">
    <property type="component" value="Unassembled WGS sequence"/>
</dbReference>
<name>A0A3S5AYK1_9PLAT</name>
<accession>A0A3S5AYK1</accession>
<evidence type="ECO:0000313" key="3">
    <source>
        <dbReference type="Proteomes" id="UP000784294"/>
    </source>
</evidence>
<reference evidence="2" key="1">
    <citation type="submission" date="2018-11" db="EMBL/GenBank/DDBJ databases">
        <authorList>
            <consortium name="Pathogen Informatics"/>
        </authorList>
    </citation>
    <scope>NUCLEOTIDE SEQUENCE</scope>
</reference>
<comment type="caution">
    <text evidence="2">The sequence shown here is derived from an EMBL/GenBank/DDBJ whole genome shotgun (WGS) entry which is preliminary data.</text>
</comment>
<gene>
    <name evidence="2" type="ORF">PXEA_LOCUS34350</name>
</gene>
<sequence length="416" mass="42983">MTSSYESGLAAGCRAHLAPQSPPATASIYSLFSTAHVHLGGLFSTPAMQASALSPASVPPIQPVANATPHFYPNHLYTQPDQSDLIPDRVLPGSAECVTEESLGLFPQLGQAMPSQGPSSAFSLVTVSGHPTVSQSPALGPPLCPDQTQSGLSSNPHFVTALSSLDHEEALTPSLHASLSSTPQLGSTPFRPTNASLTFNSPSSYYWTAVKATATVTAAAAAAVAAAAAASVPVALCETDNLPTQGLDFDWPPLPKSGHTPVMVGLTGCPTRCHADFCLPCSGSVIAWSAPSLSAVGPLTTVSSNSSALTNGLQATSNPYANYSPARLSNVLMSMASGTDDDKAFSPISHQDARTETISEQNMPPTRLLNQLGNGDMFGSPNCRTLACCSAEAPAIEKDALEISCSPYPVCQFRDL</sequence>
<keyword evidence="3" id="KW-1185">Reference proteome</keyword>
<organism evidence="2 3">
    <name type="scientific">Protopolystoma xenopodis</name>
    <dbReference type="NCBI Taxonomy" id="117903"/>
    <lineage>
        <taxon>Eukaryota</taxon>
        <taxon>Metazoa</taxon>
        <taxon>Spiralia</taxon>
        <taxon>Lophotrochozoa</taxon>
        <taxon>Platyhelminthes</taxon>
        <taxon>Monogenea</taxon>
        <taxon>Polyopisthocotylea</taxon>
        <taxon>Polystomatidea</taxon>
        <taxon>Polystomatidae</taxon>
        <taxon>Protopolystoma</taxon>
    </lineage>
</organism>
<evidence type="ECO:0000256" key="1">
    <source>
        <dbReference type="SAM" id="MobiDB-lite"/>
    </source>
</evidence>